<accession>A0A6N4V374</accession>
<dbReference type="InterPro" id="IPR049945">
    <property type="entry name" value="AAA_22"/>
</dbReference>
<dbReference type="RefSeq" id="WP_163670692.1">
    <property type="nucleotide sequence ID" value="NZ_AP022566.1"/>
</dbReference>
<dbReference type="KEGG" id="malv:MALV_58300"/>
<organism evidence="2 3">
    <name type="scientific">Mycolicibacterium alvei</name>
    <dbReference type="NCBI Taxonomy" id="67081"/>
    <lineage>
        <taxon>Bacteria</taxon>
        <taxon>Bacillati</taxon>
        <taxon>Actinomycetota</taxon>
        <taxon>Actinomycetes</taxon>
        <taxon>Mycobacteriales</taxon>
        <taxon>Mycobacteriaceae</taxon>
        <taxon>Mycolicibacterium</taxon>
    </lineage>
</organism>
<evidence type="ECO:0000313" key="2">
    <source>
        <dbReference type="EMBL" id="BBX30705.1"/>
    </source>
</evidence>
<dbReference type="EMBL" id="AP022566">
    <property type="protein sequence ID" value="BBX30705.1"/>
    <property type="molecule type" value="Genomic_DNA"/>
</dbReference>
<dbReference type="SUPFAM" id="SSF52540">
    <property type="entry name" value="P-loop containing nucleoside triphosphate hydrolases"/>
    <property type="match status" value="1"/>
</dbReference>
<geneLocation type="plasmid" evidence="2 3">
    <name>pJCM12272</name>
</geneLocation>
<dbReference type="InterPro" id="IPR027417">
    <property type="entry name" value="P-loop_NTPase"/>
</dbReference>
<keyword evidence="3" id="KW-1185">Reference proteome</keyword>
<dbReference type="Pfam" id="PF13401">
    <property type="entry name" value="AAA_22"/>
    <property type="match status" value="1"/>
</dbReference>
<dbReference type="AlphaFoldDB" id="A0A6N4V374"/>
<evidence type="ECO:0000259" key="1">
    <source>
        <dbReference type="Pfam" id="PF13401"/>
    </source>
</evidence>
<dbReference type="GO" id="GO:0016887">
    <property type="term" value="F:ATP hydrolysis activity"/>
    <property type="evidence" value="ECO:0007669"/>
    <property type="project" value="InterPro"/>
</dbReference>
<keyword evidence="2" id="KW-0614">Plasmid</keyword>
<gene>
    <name evidence="2" type="ORF">MALV_58300</name>
</gene>
<sequence>MAKKNSAQEVTESRLDNLTLARKEGWQRFVNTAARGSPEPLTRKELEDLSEDAYNDYNRQRREWHANLGPIKTPQLAALHEDLWDIVDSNAQDGDKAKGAVAIDAFPGLGKTTSVLDFAKKFHRREIKEQGTETIVGHERWPVCRVGLTGNTGMVEFNRAMLSFFAHPGMSRGNAAHFAHRALDCVLTCETRLLIVDDLHFLRWRNTAGVEISNHFKYIANEFPVTLIFVGVGLAARGLFSEGHSYEDAVIAQTGRRTTKLDVRPFVIDTDEGRREWRQLLLALEKRIVLADKHPGMLADDLSEYLFARSTGHIGSLMTLINRGCQRAVRTGAELLSRELMDLVKNDEASEKARRELEIAFEARRLTTRIGKAG</sequence>
<dbReference type="Proteomes" id="UP000466906">
    <property type="component" value="Plasmid pJCM12272"/>
</dbReference>
<protein>
    <recommendedName>
        <fullName evidence="1">ORC1/DEAH AAA+ ATPase domain-containing protein</fullName>
    </recommendedName>
</protein>
<proteinExistence type="predicted"/>
<reference evidence="2 3" key="1">
    <citation type="journal article" date="2019" name="Emerg. Microbes Infect.">
        <title>Comprehensive subspecies identification of 175 nontuberculous mycobacteria species based on 7547 genomic profiles.</title>
        <authorList>
            <person name="Matsumoto Y."/>
            <person name="Kinjo T."/>
            <person name="Motooka D."/>
            <person name="Nabeya D."/>
            <person name="Jung N."/>
            <person name="Uechi K."/>
            <person name="Horii T."/>
            <person name="Iida T."/>
            <person name="Fujita J."/>
            <person name="Nakamura S."/>
        </authorList>
    </citation>
    <scope>NUCLEOTIDE SEQUENCE [LARGE SCALE GENOMIC DNA]</scope>
    <source>
        <strain evidence="2 3">JCM 12272</strain>
        <plasmid evidence="2">pJCM12272</plasmid>
    </source>
</reference>
<feature type="domain" description="ORC1/DEAH AAA+ ATPase" evidence="1">
    <location>
        <begin position="97"/>
        <end position="232"/>
    </location>
</feature>
<name>A0A6N4V374_9MYCO</name>
<evidence type="ECO:0000313" key="3">
    <source>
        <dbReference type="Proteomes" id="UP000466906"/>
    </source>
</evidence>